<dbReference type="AlphaFoldDB" id="A0A5D9DBA4"/>
<keyword evidence="3" id="KW-0238">DNA-binding</keyword>
<dbReference type="PROSITE" id="PS50931">
    <property type="entry name" value="HTH_LYSR"/>
    <property type="match status" value="1"/>
</dbReference>
<dbReference type="EMBL" id="VTPU01000003">
    <property type="protein sequence ID" value="TZG40763.1"/>
    <property type="molecule type" value="Genomic_DNA"/>
</dbReference>
<evidence type="ECO:0000256" key="3">
    <source>
        <dbReference type="ARBA" id="ARBA00023125"/>
    </source>
</evidence>
<dbReference type="InterPro" id="IPR036390">
    <property type="entry name" value="WH_DNA-bd_sf"/>
</dbReference>
<gene>
    <name evidence="6" type="ORF">FZZ93_04650</name>
</gene>
<dbReference type="InterPro" id="IPR005119">
    <property type="entry name" value="LysR_subst-bd"/>
</dbReference>
<protein>
    <submittedName>
        <fullName evidence="6">LysR family transcriptional regulator</fullName>
    </submittedName>
</protein>
<dbReference type="SUPFAM" id="SSF46785">
    <property type="entry name" value="Winged helix' DNA-binding domain"/>
    <property type="match status" value="1"/>
</dbReference>
<keyword evidence="4" id="KW-0804">Transcription</keyword>
<dbReference type="GO" id="GO:0003677">
    <property type="term" value="F:DNA binding"/>
    <property type="evidence" value="ECO:0007669"/>
    <property type="project" value="UniProtKB-KW"/>
</dbReference>
<dbReference type="CDD" id="cd08422">
    <property type="entry name" value="PBP2_CrgA_like"/>
    <property type="match status" value="1"/>
</dbReference>
<evidence type="ECO:0000256" key="1">
    <source>
        <dbReference type="ARBA" id="ARBA00009437"/>
    </source>
</evidence>
<organism evidence="6 7">
    <name type="scientific">Halomonas eurihalina</name>
    <dbReference type="NCBI Taxonomy" id="42566"/>
    <lineage>
        <taxon>Bacteria</taxon>
        <taxon>Pseudomonadati</taxon>
        <taxon>Pseudomonadota</taxon>
        <taxon>Gammaproteobacteria</taxon>
        <taxon>Oceanospirillales</taxon>
        <taxon>Halomonadaceae</taxon>
        <taxon>Halomonas</taxon>
    </lineage>
</organism>
<evidence type="ECO:0000256" key="2">
    <source>
        <dbReference type="ARBA" id="ARBA00023015"/>
    </source>
</evidence>
<evidence type="ECO:0000313" key="6">
    <source>
        <dbReference type="EMBL" id="TZG40763.1"/>
    </source>
</evidence>
<dbReference type="GO" id="GO:0003700">
    <property type="term" value="F:DNA-binding transcription factor activity"/>
    <property type="evidence" value="ECO:0007669"/>
    <property type="project" value="InterPro"/>
</dbReference>
<name>A0A5D9DBA4_HALER</name>
<evidence type="ECO:0000313" key="7">
    <source>
        <dbReference type="Proteomes" id="UP000324260"/>
    </source>
</evidence>
<accession>A0A5D9DBA4</accession>
<evidence type="ECO:0000259" key="5">
    <source>
        <dbReference type="PROSITE" id="PS50931"/>
    </source>
</evidence>
<evidence type="ECO:0000256" key="4">
    <source>
        <dbReference type="ARBA" id="ARBA00023163"/>
    </source>
</evidence>
<dbReference type="Proteomes" id="UP000324260">
    <property type="component" value="Unassembled WGS sequence"/>
</dbReference>
<dbReference type="InterPro" id="IPR058163">
    <property type="entry name" value="LysR-type_TF_proteobact-type"/>
</dbReference>
<dbReference type="SUPFAM" id="SSF53850">
    <property type="entry name" value="Periplasmic binding protein-like II"/>
    <property type="match status" value="1"/>
</dbReference>
<keyword evidence="2" id="KW-0805">Transcription regulation</keyword>
<dbReference type="Pfam" id="PF00126">
    <property type="entry name" value="HTH_1"/>
    <property type="match status" value="1"/>
</dbReference>
<dbReference type="Gene3D" id="3.40.190.290">
    <property type="match status" value="1"/>
</dbReference>
<dbReference type="Pfam" id="PF03466">
    <property type="entry name" value="LysR_substrate"/>
    <property type="match status" value="1"/>
</dbReference>
<dbReference type="Gene3D" id="1.10.10.10">
    <property type="entry name" value="Winged helix-like DNA-binding domain superfamily/Winged helix DNA-binding domain"/>
    <property type="match status" value="1"/>
</dbReference>
<dbReference type="InterPro" id="IPR000847">
    <property type="entry name" value="LysR_HTH_N"/>
</dbReference>
<dbReference type="RefSeq" id="WP_149321161.1">
    <property type="nucleotide sequence ID" value="NZ_JARWAH010000001.1"/>
</dbReference>
<dbReference type="FunFam" id="1.10.10.10:FF:000001">
    <property type="entry name" value="LysR family transcriptional regulator"/>
    <property type="match status" value="1"/>
</dbReference>
<reference evidence="6 7" key="1">
    <citation type="submission" date="2019-08" db="EMBL/GenBank/DDBJ databases">
        <title>Draft Genome Sequence of Halomonas eurihalina Isolated from Preserved Hide-surface.</title>
        <authorList>
            <person name="Hussain S.A."/>
            <person name="Xu A."/>
            <person name="Sarker M."/>
            <person name="Sommers C."/>
        </authorList>
    </citation>
    <scope>NUCLEOTIDE SEQUENCE [LARGE SCALE GENOMIC DNA]</scope>
    <source>
        <strain evidence="6 7">MS1</strain>
    </source>
</reference>
<dbReference type="PANTHER" id="PTHR30537">
    <property type="entry name" value="HTH-TYPE TRANSCRIPTIONAL REGULATOR"/>
    <property type="match status" value="1"/>
</dbReference>
<dbReference type="OrthoDB" id="9786526at2"/>
<comment type="similarity">
    <text evidence="1">Belongs to the LysR transcriptional regulatory family.</text>
</comment>
<proteinExistence type="inferred from homology"/>
<dbReference type="InterPro" id="IPR036388">
    <property type="entry name" value="WH-like_DNA-bd_sf"/>
</dbReference>
<comment type="caution">
    <text evidence="6">The sequence shown here is derived from an EMBL/GenBank/DDBJ whole genome shotgun (WGS) entry which is preliminary data.</text>
</comment>
<dbReference type="PANTHER" id="PTHR30537:SF5">
    <property type="entry name" value="HTH-TYPE TRANSCRIPTIONAL ACTIVATOR TTDR-RELATED"/>
    <property type="match status" value="1"/>
</dbReference>
<sequence>MNLNYLRVFIEIARRGSLLEASTSLSVPNSTVGRHLAELEKELGMSLVIRNTRHLSLTEDGKELFERASHLIDNISEIENDILYQNNGLTGKIKIAIPNEFSAQWLSECLASFANHNPGVSIDCSTSMVSVDPIQKDVDVSIIYLRGKPDDSSLVMQNLMAIPSVIVGSPNLIKQHGMPKSVSEMAKAPCISTLHALRSNPWHFIDHDEKWYTQNINCRYRVDSSSMLISAAVEGVGFAIIPIPFCKDLIEQGALTKLELDMKPAPLQVAAVFPNRKISTRTRSLVDEIRKTLHVKINQNSLETHSLII</sequence>
<feature type="domain" description="HTH lysR-type" evidence="5">
    <location>
        <begin position="1"/>
        <end position="58"/>
    </location>
</feature>
<keyword evidence="7" id="KW-1185">Reference proteome</keyword>